<dbReference type="RefSeq" id="WP_121768760.1">
    <property type="nucleotide sequence ID" value="NZ_RAWM01000002.1"/>
</dbReference>
<evidence type="ECO:0000313" key="2">
    <source>
        <dbReference type="EMBL" id="RKH73753.1"/>
    </source>
</evidence>
<feature type="chain" id="PRO_5017246328" evidence="1">
    <location>
        <begin position="25"/>
        <end position="269"/>
    </location>
</feature>
<dbReference type="EMBL" id="RAWM01000002">
    <property type="protein sequence ID" value="RKH73753.1"/>
    <property type="molecule type" value="Genomic_DNA"/>
</dbReference>
<evidence type="ECO:0000313" key="3">
    <source>
        <dbReference type="Proteomes" id="UP000282656"/>
    </source>
</evidence>
<organism evidence="2 3">
    <name type="scientific">Corallococcus interemptor</name>
    <dbReference type="NCBI Taxonomy" id="2316720"/>
    <lineage>
        <taxon>Bacteria</taxon>
        <taxon>Pseudomonadati</taxon>
        <taxon>Myxococcota</taxon>
        <taxon>Myxococcia</taxon>
        <taxon>Myxococcales</taxon>
        <taxon>Cystobacterineae</taxon>
        <taxon>Myxococcaceae</taxon>
        <taxon>Corallococcus</taxon>
    </lineage>
</organism>
<comment type="caution">
    <text evidence="2">The sequence shown here is derived from an EMBL/GenBank/DDBJ whole genome shotgun (WGS) entry which is preliminary data.</text>
</comment>
<keyword evidence="3" id="KW-1185">Reference proteome</keyword>
<feature type="signal peptide" evidence="1">
    <location>
        <begin position="1"/>
        <end position="24"/>
    </location>
</feature>
<dbReference type="InterPro" id="IPR021457">
    <property type="entry name" value="DUF3108"/>
</dbReference>
<keyword evidence="1" id="KW-0732">Signal</keyword>
<sequence length="269" mass="29082">MRGLSRWRFTAAVVGLMGSTLAHAQEPTGSAFGPGEQAQYRVKYLGLTAGTATVTVGAPMTQWGQSVWPIVSTAKSDDLVGVYPIKSRFVTYWNAGSQRVTGSDLHSEENRKRRRQRIQLTADGAGAKVIKQKESDPPRESEHTLPEGTMDVAGATFALRGQELVVGRSYAYPVFTGSKQFTLSATVEGRETVSTPAGAKDTFRVRVRTDFGGKLESKRDMVAYLTTDSHHVPVRIEADFALGTVVAELTDYKPGRVVAAVARADNSGD</sequence>
<accession>A0A3A8QYN6</accession>
<gene>
    <name evidence="2" type="ORF">D7X96_01050</name>
</gene>
<dbReference type="AlphaFoldDB" id="A0A3A8QYN6"/>
<reference evidence="3" key="1">
    <citation type="submission" date="2018-09" db="EMBL/GenBank/DDBJ databases">
        <authorList>
            <person name="Livingstone P.G."/>
            <person name="Whitworth D.E."/>
        </authorList>
    </citation>
    <scope>NUCLEOTIDE SEQUENCE [LARGE SCALE GENOMIC DNA]</scope>
    <source>
        <strain evidence="3">AB047A</strain>
    </source>
</reference>
<dbReference type="Proteomes" id="UP000282656">
    <property type="component" value="Unassembled WGS sequence"/>
</dbReference>
<name>A0A3A8QYN6_9BACT</name>
<dbReference type="OrthoDB" id="9808473at2"/>
<protein>
    <submittedName>
        <fullName evidence="2">DUF3108 domain-containing protein</fullName>
    </submittedName>
</protein>
<evidence type="ECO:0000256" key="1">
    <source>
        <dbReference type="SAM" id="SignalP"/>
    </source>
</evidence>
<dbReference type="Pfam" id="PF11306">
    <property type="entry name" value="DUF3108"/>
    <property type="match status" value="1"/>
</dbReference>
<proteinExistence type="predicted"/>